<dbReference type="Proteomes" id="UP000023152">
    <property type="component" value="Unassembled WGS sequence"/>
</dbReference>
<protein>
    <submittedName>
        <fullName evidence="1">Uncharacterized protein</fullName>
    </submittedName>
</protein>
<keyword evidence="2" id="KW-1185">Reference proteome</keyword>
<name>X6LK52_RETFI</name>
<accession>X6LK52</accession>
<feature type="non-terminal residue" evidence="1">
    <location>
        <position position="1"/>
    </location>
</feature>
<evidence type="ECO:0000313" key="1">
    <source>
        <dbReference type="EMBL" id="ETO01512.1"/>
    </source>
</evidence>
<feature type="non-terminal residue" evidence="1">
    <location>
        <position position="280"/>
    </location>
</feature>
<dbReference type="AlphaFoldDB" id="X6LK52"/>
<dbReference type="EMBL" id="ASPP01038093">
    <property type="protein sequence ID" value="ETO01512.1"/>
    <property type="molecule type" value="Genomic_DNA"/>
</dbReference>
<comment type="caution">
    <text evidence="1">The sequence shown here is derived from an EMBL/GenBank/DDBJ whole genome shotgun (WGS) entry which is preliminary data.</text>
</comment>
<proteinExistence type="predicted"/>
<evidence type="ECO:0000313" key="2">
    <source>
        <dbReference type="Proteomes" id="UP000023152"/>
    </source>
</evidence>
<reference evidence="1 2" key="1">
    <citation type="journal article" date="2013" name="Curr. Biol.">
        <title>The Genome of the Foraminiferan Reticulomyxa filosa.</title>
        <authorList>
            <person name="Glockner G."/>
            <person name="Hulsmann N."/>
            <person name="Schleicher M."/>
            <person name="Noegel A.A."/>
            <person name="Eichinger L."/>
            <person name="Gallinger C."/>
            <person name="Pawlowski J."/>
            <person name="Sierra R."/>
            <person name="Euteneuer U."/>
            <person name="Pillet L."/>
            <person name="Moustafa A."/>
            <person name="Platzer M."/>
            <person name="Groth M."/>
            <person name="Szafranski K."/>
            <person name="Schliwa M."/>
        </authorList>
    </citation>
    <scope>NUCLEOTIDE SEQUENCE [LARGE SCALE GENOMIC DNA]</scope>
</reference>
<dbReference type="OrthoDB" id="6257037at2759"/>
<organism evidence="1 2">
    <name type="scientific">Reticulomyxa filosa</name>
    <dbReference type="NCBI Taxonomy" id="46433"/>
    <lineage>
        <taxon>Eukaryota</taxon>
        <taxon>Sar</taxon>
        <taxon>Rhizaria</taxon>
        <taxon>Retaria</taxon>
        <taxon>Foraminifera</taxon>
        <taxon>Monothalamids</taxon>
        <taxon>Reticulomyxidae</taxon>
        <taxon>Reticulomyxa</taxon>
    </lineage>
</organism>
<gene>
    <name evidence="1" type="ORF">RFI_35928</name>
</gene>
<sequence length="280" mass="33375">KSSLEFNVHIQWYNDLSDVHNTHTKWACLILNHTWHFRTSYIYDRDDLSNCISEFNSFHVIWKAVDDRTHKEPLNPHSITFKQGKEHVKEKLQMREHFMYGRDELILFVCKPNMNGSDVLSLHDIYKRLPHYPVIQVHWEIKYVFMVPYKRTIGIERSNLPESVSIQDITISSNQKTKFNPLLYERDLHKLKIIQDAVNVKATRNNSLQKLFHEVIKNKYLSDLIEQKVIKQQIKYNEDDGDGTLILNDKILTILNELKILYHDDIHKQMGYPLQLYEIC</sequence>